<keyword evidence="8" id="KW-1185">Reference proteome</keyword>
<feature type="domain" description="Major facilitator superfamily (MFS) profile" evidence="6">
    <location>
        <begin position="4"/>
        <end position="178"/>
    </location>
</feature>
<evidence type="ECO:0000256" key="5">
    <source>
        <dbReference type="SAM" id="Phobius"/>
    </source>
</evidence>
<keyword evidence="3 5" id="KW-1133">Transmembrane helix</keyword>
<dbReference type="InterPro" id="IPR011701">
    <property type="entry name" value="MFS"/>
</dbReference>
<dbReference type="AlphaFoldDB" id="A0A0N9HNB5"/>
<dbReference type="Proteomes" id="UP000063699">
    <property type="component" value="Chromosome"/>
</dbReference>
<name>A0A0N9HNB5_9PSEU</name>
<dbReference type="PANTHER" id="PTHR23501:SF197">
    <property type="entry name" value="COMD"/>
    <property type="match status" value="1"/>
</dbReference>
<organism evidence="7 8">
    <name type="scientific">Kibdelosporangium phytohabitans</name>
    <dbReference type="NCBI Taxonomy" id="860235"/>
    <lineage>
        <taxon>Bacteria</taxon>
        <taxon>Bacillati</taxon>
        <taxon>Actinomycetota</taxon>
        <taxon>Actinomycetes</taxon>
        <taxon>Pseudonocardiales</taxon>
        <taxon>Pseudonocardiaceae</taxon>
        <taxon>Kibdelosporangium</taxon>
    </lineage>
</organism>
<comment type="subcellular location">
    <subcellularLocation>
        <location evidence="1">Cell membrane</location>
        <topology evidence="1">Multi-pass membrane protein</topology>
    </subcellularLocation>
</comment>
<evidence type="ECO:0000256" key="1">
    <source>
        <dbReference type="ARBA" id="ARBA00004651"/>
    </source>
</evidence>
<dbReference type="GO" id="GO:0005886">
    <property type="term" value="C:plasma membrane"/>
    <property type="evidence" value="ECO:0007669"/>
    <property type="project" value="UniProtKB-SubCell"/>
</dbReference>
<accession>A0A0N9HNB5</accession>
<evidence type="ECO:0000259" key="6">
    <source>
        <dbReference type="PROSITE" id="PS50850"/>
    </source>
</evidence>
<dbReference type="Gene3D" id="1.20.1720.10">
    <property type="entry name" value="Multidrug resistance protein D"/>
    <property type="match status" value="1"/>
</dbReference>
<dbReference type="InterPro" id="IPR036259">
    <property type="entry name" value="MFS_trans_sf"/>
</dbReference>
<evidence type="ECO:0000313" key="7">
    <source>
        <dbReference type="EMBL" id="ALG08428.1"/>
    </source>
</evidence>
<protein>
    <recommendedName>
        <fullName evidence="6">Major facilitator superfamily (MFS) profile domain-containing protein</fullName>
    </recommendedName>
</protein>
<feature type="transmembrane region" description="Helical" evidence="5">
    <location>
        <begin position="35"/>
        <end position="58"/>
    </location>
</feature>
<dbReference type="GO" id="GO:0022857">
    <property type="term" value="F:transmembrane transporter activity"/>
    <property type="evidence" value="ECO:0007669"/>
    <property type="project" value="InterPro"/>
</dbReference>
<dbReference type="Pfam" id="PF07690">
    <property type="entry name" value="MFS_1"/>
    <property type="match status" value="1"/>
</dbReference>
<proteinExistence type="predicted"/>
<evidence type="ECO:0000256" key="4">
    <source>
        <dbReference type="ARBA" id="ARBA00023136"/>
    </source>
</evidence>
<dbReference type="InterPro" id="IPR020846">
    <property type="entry name" value="MFS_dom"/>
</dbReference>
<gene>
    <name evidence="7" type="ORF">AOZ06_17245</name>
</gene>
<dbReference type="RefSeq" id="WP_054290335.1">
    <property type="nucleotide sequence ID" value="NZ_JADBEI010000002.1"/>
</dbReference>
<keyword evidence="2 5" id="KW-0812">Transmembrane</keyword>
<evidence type="ECO:0000313" key="8">
    <source>
        <dbReference type="Proteomes" id="UP000063699"/>
    </source>
</evidence>
<dbReference type="KEGG" id="kphy:AOZ06_17245"/>
<dbReference type="PROSITE" id="PS50850">
    <property type="entry name" value="MFS"/>
    <property type="match status" value="1"/>
</dbReference>
<reference evidence="7 8" key="1">
    <citation type="submission" date="2015-07" db="EMBL/GenBank/DDBJ databases">
        <title>Genome sequencing of Kibdelosporangium phytohabitans.</title>
        <authorList>
            <person name="Qin S."/>
            <person name="Xing K."/>
        </authorList>
    </citation>
    <scope>NUCLEOTIDE SEQUENCE [LARGE SCALE GENOMIC DNA]</scope>
    <source>
        <strain evidence="7 8">KLBMP1111</strain>
    </source>
</reference>
<evidence type="ECO:0000256" key="2">
    <source>
        <dbReference type="ARBA" id="ARBA00022692"/>
    </source>
</evidence>
<keyword evidence="4 5" id="KW-0472">Membrane</keyword>
<dbReference type="EMBL" id="CP012752">
    <property type="protein sequence ID" value="ALG08428.1"/>
    <property type="molecule type" value="Genomic_DNA"/>
</dbReference>
<evidence type="ECO:0000256" key="3">
    <source>
        <dbReference type="ARBA" id="ARBA00022989"/>
    </source>
</evidence>
<sequence>MAETLFGVMLAVLLAVLDTNVVGTAVPTIVGDLGGLGHICWVVTAYVLTTAVSTPIWGKLGDLYGRRRSFLGSIVLFLAGSALCGTAWSMGSLIGFQALRGATVSPRNSKLSSYPVHFSASTASCRASYLTFVVHASPMPWFVEAGEELAKRLASELGDSYVVSYFYNDTMAERLVLS</sequence>
<dbReference type="PANTHER" id="PTHR23501">
    <property type="entry name" value="MAJOR FACILITATOR SUPERFAMILY"/>
    <property type="match status" value="1"/>
</dbReference>
<dbReference type="SUPFAM" id="SSF103473">
    <property type="entry name" value="MFS general substrate transporter"/>
    <property type="match status" value="1"/>
</dbReference>
<dbReference type="STRING" id="860235.AOZ06_17245"/>
<feature type="transmembrane region" description="Helical" evidence="5">
    <location>
        <begin position="70"/>
        <end position="90"/>
    </location>
</feature>